<evidence type="ECO:0000256" key="10">
    <source>
        <dbReference type="ARBA" id="ARBA00022777"/>
    </source>
</evidence>
<dbReference type="InterPro" id="IPR036918">
    <property type="entry name" value="Pyrv_Knase_C_sf"/>
</dbReference>
<evidence type="ECO:0000256" key="16">
    <source>
        <dbReference type="RuleBase" id="RU000504"/>
    </source>
</evidence>
<evidence type="ECO:0000256" key="8">
    <source>
        <dbReference type="ARBA" id="ARBA00022723"/>
    </source>
</evidence>
<evidence type="ECO:0000313" key="19">
    <source>
        <dbReference type="EMBL" id="RGL11174.1"/>
    </source>
</evidence>
<proteinExistence type="inferred from homology"/>
<evidence type="ECO:0000313" key="20">
    <source>
        <dbReference type="Proteomes" id="UP000260943"/>
    </source>
</evidence>
<dbReference type="Proteomes" id="UP000260943">
    <property type="component" value="Unassembled WGS sequence"/>
</dbReference>
<dbReference type="NCBIfam" id="NF004978">
    <property type="entry name" value="PRK06354.1"/>
    <property type="match status" value="1"/>
</dbReference>
<comment type="subunit">
    <text evidence="5">Homotetramer.</text>
</comment>
<feature type="domain" description="Pyruvate kinase barrel" evidence="17">
    <location>
        <begin position="3"/>
        <end position="329"/>
    </location>
</feature>
<comment type="cofactor">
    <cofactor evidence="1">
        <name>Mg(2+)</name>
        <dbReference type="ChEBI" id="CHEBI:18420"/>
    </cofactor>
</comment>
<evidence type="ECO:0000256" key="15">
    <source>
        <dbReference type="NCBIfam" id="TIGR01064"/>
    </source>
</evidence>
<keyword evidence="13 16" id="KW-0324">Glycolysis</keyword>
<dbReference type="InterPro" id="IPR011037">
    <property type="entry name" value="Pyrv_Knase-like_insert_dom_sf"/>
</dbReference>
<evidence type="ECO:0000256" key="13">
    <source>
        <dbReference type="ARBA" id="ARBA00023152"/>
    </source>
</evidence>
<keyword evidence="14 19" id="KW-0670">Pyruvate</keyword>
<evidence type="ECO:0000256" key="11">
    <source>
        <dbReference type="ARBA" id="ARBA00022840"/>
    </source>
</evidence>
<evidence type="ECO:0000256" key="1">
    <source>
        <dbReference type="ARBA" id="ARBA00001946"/>
    </source>
</evidence>
<dbReference type="Gene3D" id="3.40.1380.20">
    <property type="entry name" value="Pyruvate kinase, C-terminal domain"/>
    <property type="match status" value="1"/>
</dbReference>
<evidence type="ECO:0000256" key="2">
    <source>
        <dbReference type="ARBA" id="ARBA00001958"/>
    </source>
</evidence>
<dbReference type="SUPFAM" id="SSF51621">
    <property type="entry name" value="Phosphoenolpyruvate/pyruvate domain"/>
    <property type="match status" value="1"/>
</dbReference>
<evidence type="ECO:0000256" key="6">
    <source>
        <dbReference type="ARBA" id="ARBA00012142"/>
    </source>
</evidence>
<comment type="pathway">
    <text evidence="3 16">Carbohydrate degradation; glycolysis; pyruvate from D-glyceraldehyde 3-phosphate: step 5/5.</text>
</comment>
<evidence type="ECO:0000256" key="3">
    <source>
        <dbReference type="ARBA" id="ARBA00004997"/>
    </source>
</evidence>
<dbReference type="UniPathway" id="UPA00109">
    <property type="reaction ID" value="UER00188"/>
</dbReference>
<dbReference type="SUPFAM" id="SSF52935">
    <property type="entry name" value="PK C-terminal domain-like"/>
    <property type="match status" value="1"/>
</dbReference>
<dbReference type="NCBIfam" id="TIGR01064">
    <property type="entry name" value="pyruv_kin"/>
    <property type="match status" value="1"/>
</dbReference>
<keyword evidence="9" id="KW-0547">Nucleotide-binding</keyword>
<dbReference type="Pfam" id="PF00224">
    <property type="entry name" value="PK"/>
    <property type="match status" value="1"/>
</dbReference>
<evidence type="ECO:0000259" key="17">
    <source>
        <dbReference type="Pfam" id="PF00224"/>
    </source>
</evidence>
<evidence type="ECO:0000256" key="7">
    <source>
        <dbReference type="ARBA" id="ARBA00022679"/>
    </source>
</evidence>
<comment type="caution">
    <text evidence="19">The sequence shown here is derived from an EMBL/GenBank/DDBJ whole genome shotgun (WGS) entry which is preliminary data.</text>
</comment>
<comment type="similarity">
    <text evidence="4 16">Belongs to the pyruvate kinase family.</text>
</comment>
<keyword evidence="12 16" id="KW-0460">Magnesium</keyword>
<dbReference type="EC" id="2.7.1.40" evidence="6 15"/>
<accession>A0A3E4QWI8</accession>
<comment type="catalytic activity">
    <reaction evidence="16">
        <text>pyruvate + ATP = phosphoenolpyruvate + ADP + H(+)</text>
        <dbReference type="Rhea" id="RHEA:18157"/>
        <dbReference type="ChEBI" id="CHEBI:15361"/>
        <dbReference type="ChEBI" id="CHEBI:15378"/>
        <dbReference type="ChEBI" id="CHEBI:30616"/>
        <dbReference type="ChEBI" id="CHEBI:58702"/>
        <dbReference type="ChEBI" id="CHEBI:456216"/>
        <dbReference type="EC" id="2.7.1.40"/>
    </reaction>
</comment>
<dbReference type="InterPro" id="IPR015793">
    <property type="entry name" value="Pyrv_Knase_brl"/>
</dbReference>
<dbReference type="NCBIfam" id="NF004491">
    <property type="entry name" value="PRK05826.1"/>
    <property type="match status" value="1"/>
</dbReference>
<name>A0A3E4QWI8_9ACTN</name>
<dbReference type="GO" id="GO:0016301">
    <property type="term" value="F:kinase activity"/>
    <property type="evidence" value="ECO:0007669"/>
    <property type="project" value="UniProtKB-KW"/>
</dbReference>
<keyword evidence="10 16" id="KW-0418">Kinase</keyword>
<evidence type="ECO:0000259" key="18">
    <source>
        <dbReference type="Pfam" id="PF02887"/>
    </source>
</evidence>
<dbReference type="EMBL" id="QSRJ01000003">
    <property type="protein sequence ID" value="RGL11174.1"/>
    <property type="molecule type" value="Genomic_DNA"/>
</dbReference>
<sequence>MFKRTKIVCTMGPACDNDDILREMIKAGMNVARFNFSHGSYEEHHGRIERVRRIAAELGQPIGILLDTKGPEVRTGLLEGHKKVSVTAGDSIIVTAEPTTEENLGNSSHISLDYLNLPNEVKPGSHILIDDGLIDLKVDHVEGADMHCIVMNNGEIGERKGVNIPNVDLSLPAITERDRQDILFGISENVNYVAASFIRSGKAVREIRELLDSNGGEHISIFPKIESSLGVDNFDEILEESDGIMVARGDLGIEIAPQLVPFIQKEIIAKCNAAYKPVITATQMLDSMQRNPRPTRAEVADVANAIYDGTDAVMLSGESAAGQYPVEAVKMQASIAMETERHLPAHRELKVPEGAKGTRVINNVVGLSAVNMATTVKAKCITVPTTTGRSARLVSHFRPNMPIVAFTRNDWAVAKMLMYWGVVPFHVETEGEDVSLTAAHAIDAARDRGFLKKGDITVVTAGDPATSVTLEDKITSTNVCCVAQVR</sequence>
<organism evidence="19 20">
    <name type="scientific">Collinsella tanakaei</name>
    <dbReference type="NCBI Taxonomy" id="626935"/>
    <lineage>
        <taxon>Bacteria</taxon>
        <taxon>Bacillati</taxon>
        <taxon>Actinomycetota</taxon>
        <taxon>Coriobacteriia</taxon>
        <taxon>Coriobacteriales</taxon>
        <taxon>Coriobacteriaceae</taxon>
        <taxon>Collinsella</taxon>
    </lineage>
</organism>
<evidence type="ECO:0000256" key="4">
    <source>
        <dbReference type="ARBA" id="ARBA00008663"/>
    </source>
</evidence>
<dbReference type="AlphaFoldDB" id="A0A3E4QWI8"/>
<evidence type="ECO:0000256" key="9">
    <source>
        <dbReference type="ARBA" id="ARBA00022741"/>
    </source>
</evidence>
<dbReference type="Gene3D" id="3.20.20.60">
    <property type="entry name" value="Phosphoenolpyruvate-binding domains"/>
    <property type="match status" value="1"/>
</dbReference>
<dbReference type="Pfam" id="PF02887">
    <property type="entry name" value="PK_C"/>
    <property type="match status" value="1"/>
</dbReference>
<dbReference type="SUPFAM" id="SSF50800">
    <property type="entry name" value="PK beta-barrel domain-like"/>
    <property type="match status" value="1"/>
</dbReference>
<dbReference type="PRINTS" id="PR01050">
    <property type="entry name" value="PYRUVTKNASE"/>
</dbReference>
<dbReference type="FunFam" id="2.40.33.10:FF:000001">
    <property type="entry name" value="Pyruvate kinase"/>
    <property type="match status" value="1"/>
</dbReference>
<dbReference type="GO" id="GO:0005524">
    <property type="term" value="F:ATP binding"/>
    <property type="evidence" value="ECO:0007669"/>
    <property type="project" value="UniProtKB-KW"/>
</dbReference>
<keyword evidence="11" id="KW-0067">ATP-binding</keyword>
<comment type="cofactor">
    <cofactor evidence="2">
        <name>K(+)</name>
        <dbReference type="ChEBI" id="CHEBI:29103"/>
    </cofactor>
</comment>
<dbReference type="InterPro" id="IPR001697">
    <property type="entry name" value="Pyr_Knase"/>
</dbReference>
<dbReference type="GO" id="GO:0000287">
    <property type="term" value="F:magnesium ion binding"/>
    <property type="evidence" value="ECO:0007669"/>
    <property type="project" value="UniProtKB-UniRule"/>
</dbReference>
<keyword evidence="8" id="KW-0479">Metal-binding</keyword>
<dbReference type="Gene3D" id="2.40.33.10">
    <property type="entry name" value="PK beta-barrel domain-like"/>
    <property type="match status" value="1"/>
</dbReference>
<feature type="domain" description="Pyruvate kinase C-terminal" evidence="18">
    <location>
        <begin position="366"/>
        <end position="466"/>
    </location>
</feature>
<dbReference type="InterPro" id="IPR015806">
    <property type="entry name" value="Pyrv_Knase_insert_dom_sf"/>
</dbReference>
<dbReference type="InterPro" id="IPR015795">
    <property type="entry name" value="Pyrv_Knase_C"/>
</dbReference>
<evidence type="ECO:0000256" key="12">
    <source>
        <dbReference type="ARBA" id="ARBA00022842"/>
    </source>
</evidence>
<evidence type="ECO:0000256" key="5">
    <source>
        <dbReference type="ARBA" id="ARBA00011881"/>
    </source>
</evidence>
<protein>
    <recommendedName>
        <fullName evidence="6 15">Pyruvate kinase</fullName>
        <ecNumber evidence="6 15">2.7.1.40</ecNumber>
    </recommendedName>
</protein>
<reference evidence="19 20" key="1">
    <citation type="submission" date="2018-08" db="EMBL/GenBank/DDBJ databases">
        <title>A genome reference for cultivated species of the human gut microbiota.</title>
        <authorList>
            <person name="Zou Y."/>
            <person name="Xue W."/>
            <person name="Luo G."/>
        </authorList>
    </citation>
    <scope>NUCLEOTIDE SEQUENCE [LARGE SCALE GENOMIC DNA]</scope>
    <source>
        <strain evidence="19 20">TF08-14</strain>
    </source>
</reference>
<dbReference type="InterPro" id="IPR015813">
    <property type="entry name" value="Pyrv/PenolPyrv_kinase-like_dom"/>
</dbReference>
<gene>
    <name evidence="19" type="primary">pyk</name>
    <name evidence="19" type="ORF">DXC81_03405</name>
</gene>
<dbReference type="GO" id="GO:0030955">
    <property type="term" value="F:potassium ion binding"/>
    <property type="evidence" value="ECO:0007669"/>
    <property type="project" value="UniProtKB-UniRule"/>
</dbReference>
<dbReference type="RefSeq" id="WP_117679184.1">
    <property type="nucleotide sequence ID" value="NZ_CAJJKC010000007.1"/>
</dbReference>
<evidence type="ECO:0000256" key="14">
    <source>
        <dbReference type="ARBA" id="ARBA00023317"/>
    </source>
</evidence>
<dbReference type="GO" id="GO:0004743">
    <property type="term" value="F:pyruvate kinase activity"/>
    <property type="evidence" value="ECO:0007669"/>
    <property type="project" value="UniProtKB-UniRule"/>
</dbReference>
<dbReference type="PANTHER" id="PTHR11817">
    <property type="entry name" value="PYRUVATE KINASE"/>
    <property type="match status" value="1"/>
</dbReference>
<keyword evidence="7 16" id="KW-0808">Transferase</keyword>
<dbReference type="InterPro" id="IPR040442">
    <property type="entry name" value="Pyrv_kinase-like_dom_sf"/>
</dbReference>
<dbReference type="FunFam" id="3.20.20.60:FF:000025">
    <property type="entry name" value="Pyruvate kinase"/>
    <property type="match status" value="1"/>
</dbReference>